<evidence type="ECO:0000256" key="1">
    <source>
        <dbReference type="SAM" id="MobiDB-lite"/>
    </source>
</evidence>
<evidence type="ECO:0000313" key="3">
    <source>
        <dbReference type="EMBL" id="MDT0342761.1"/>
    </source>
</evidence>
<feature type="compositionally biased region" description="Pro residues" evidence="1">
    <location>
        <begin position="60"/>
        <end position="69"/>
    </location>
</feature>
<feature type="region of interest" description="Disordered" evidence="1">
    <location>
        <begin position="1"/>
        <end position="110"/>
    </location>
</feature>
<comment type="caution">
    <text evidence="3">The sequence shown here is derived from an EMBL/GenBank/DDBJ whole genome shotgun (WGS) entry which is preliminary data.</text>
</comment>
<protein>
    <submittedName>
        <fullName evidence="3">Uncharacterized protein</fullName>
    </submittedName>
</protein>
<evidence type="ECO:0000256" key="2">
    <source>
        <dbReference type="SAM" id="Phobius"/>
    </source>
</evidence>
<gene>
    <name evidence="3" type="ORF">RM590_09010</name>
</gene>
<name>A0ABU2MMC8_9ACTN</name>
<organism evidence="3 4">
    <name type="scientific">Streptomyces litchfieldiae</name>
    <dbReference type="NCBI Taxonomy" id="3075543"/>
    <lineage>
        <taxon>Bacteria</taxon>
        <taxon>Bacillati</taxon>
        <taxon>Actinomycetota</taxon>
        <taxon>Actinomycetes</taxon>
        <taxon>Kitasatosporales</taxon>
        <taxon>Streptomycetaceae</taxon>
        <taxon>Streptomyces</taxon>
    </lineage>
</organism>
<feature type="compositionally biased region" description="Low complexity" evidence="1">
    <location>
        <begin position="1"/>
        <end position="13"/>
    </location>
</feature>
<keyword evidence="2" id="KW-1133">Transmembrane helix</keyword>
<keyword evidence="2" id="KW-0812">Transmembrane</keyword>
<feature type="compositionally biased region" description="Pro residues" evidence="1">
    <location>
        <begin position="82"/>
        <end position="105"/>
    </location>
</feature>
<accession>A0ABU2MMC8</accession>
<keyword evidence="4" id="KW-1185">Reference proteome</keyword>
<proteinExistence type="predicted"/>
<feature type="compositionally biased region" description="Low complexity" evidence="1">
    <location>
        <begin position="70"/>
        <end position="81"/>
    </location>
</feature>
<evidence type="ECO:0000313" key="4">
    <source>
        <dbReference type="Proteomes" id="UP001183246"/>
    </source>
</evidence>
<keyword evidence="2" id="KW-0472">Membrane</keyword>
<dbReference type="Proteomes" id="UP001183246">
    <property type="component" value="Unassembled WGS sequence"/>
</dbReference>
<feature type="compositionally biased region" description="Pro residues" evidence="1">
    <location>
        <begin position="14"/>
        <end position="33"/>
    </location>
</feature>
<dbReference type="RefSeq" id="WP_311703900.1">
    <property type="nucleotide sequence ID" value="NZ_JAVREL010000004.1"/>
</dbReference>
<feature type="compositionally biased region" description="Gly residues" evidence="1">
    <location>
        <begin position="34"/>
        <end position="51"/>
    </location>
</feature>
<reference evidence="4" key="1">
    <citation type="submission" date="2023-07" db="EMBL/GenBank/DDBJ databases">
        <title>30 novel species of actinomycetes from the DSMZ collection.</title>
        <authorList>
            <person name="Nouioui I."/>
        </authorList>
    </citation>
    <scope>NUCLEOTIDE SEQUENCE [LARGE SCALE GENOMIC DNA]</scope>
    <source>
        <strain evidence="4">DSM 44938</strain>
    </source>
</reference>
<feature type="transmembrane region" description="Helical" evidence="2">
    <location>
        <begin position="114"/>
        <end position="135"/>
    </location>
</feature>
<sequence>MSYNQPGPYGQQPPQGPPPGQPGPYGAPPPGAQPPGGGAYPPAGAPGGPGYGFPQQQPGQPGPPQPPGAPYGQPQQPGPYGQQPPPPGQIPGQPAPYGPVPPPPGGQRSGNRTAMIAIAIVGALAVLGGGAFFLLGGDDSSGPSDDGTVYTLSLPEASGDFTRLPDDGFGSGMDLPDEQEQEAMGLSGMEGETGNYANFDVTDMTAVPPAGSLVTMVAGMYGEVADPEAGVDALFALAEEESLGEDAEADLVGDPSDFSDGDAIIKCQTGRGREEDADLGYVIEAPVCAWADYSTVGLVIFSPMPEYPEGFDPSTGEMPEGGLTAPEPLALEDAAEIARQMRADSVVEAGAEGEAPAE</sequence>
<dbReference type="EMBL" id="JAVREL010000004">
    <property type="protein sequence ID" value="MDT0342761.1"/>
    <property type="molecule type" value="Genomic_DNA"/>
</dbReference>